<proteinExistence type="predicted"/>
<comment type="caution">
    <text evidence="1">The sequence shown here is derived from an EMBL/GenBank/DDBJ whole genome shotgun (WGS) entry which is preliminary data.</text>
</comment>
<reference evidence="1 2" key="2">
    <citation type="journal article" date="2022" name="Mol. Ecol. Resour.">
        <title>The genomes of chicory, endive, great burdock and yacon provide insights into Asteraceae paleo-polyploidization history and plant inulin production.</title>
        <authorList>
            <person name="Fan W."/>
            <person name="Wang S."/>
            <person name="Wang H."/>
            <person name="Wang A."/>
            <person name="Jiang F."/>
            <person name="Liu H."/>
            <person name="Zhao H."/>
            <person name="Xu D."/>
            <person name="Zhang Y."/>
        </authorList>
    </citation>
    <scope>NUCLEOTIDE SEQUENCE [LARGE SCALE GENOMIC DNA]</scope>
    <source>
        <strain evidence="2">cv. Niubang</strain>
    </source>
</reference>
<name>A0ACB9DK35_ARCLA</name>
<dbReference type="Proteomes" id="UP001055879">
    <property type="component" value="Linkage Group LG03"/>
</dbReference>
<accession>A0ACB9DK35</accession>
<keyword evidence="2" id="KW-1185">Reference proteome</keyword>
<gene>
    <name evidence="1" type="ORF">L6452_09466</name>
</gene>
<dbReference type="EMBL" id="CM042049">
    <property type="protein sequence ID" value="KAI3747024.1"/>
    <property type="molecule type" value="Genomic_DNA"/>
</dbReference>
<reference evidence="2" key="1">
    <citation type="journal article" date="2022" name="Mol. Ecol. Resour.">
        <title>The genomes of chicory, endive, great burdock and yacon provide insights into Asteraceae palaeo-polyploidization history and plant inulin production.</title>
        <authorList>
            <person name="Fan W."/>
            <person name="Wang S."/>
            <person name="Wang H."/>
            <person name="Wang A."/>
            <person name="Jiang F."/>
            <person name="Liu H."/>
            <person name="Zhao H."/>
            <person name="Xu D."/>
            <person name="Zhang Y."/>
        </authorList>
    </citation>
    <scope>NUCLEOTIDE SEQUENCE [LARGE SCALE GENOMIC DNA]</scope>
    <source>
        <strain evidence="2">cv. Niubang</strain>
    </source>
</reference>
<sequence>MKRKCGGCLIQKPPALLRAPSYSRKAHGVHLSVTTYMGSANADGKISLVDVGENETATRFTDREKEMLVDTSKPGRETLVE</sequence>
<evidence type="ECO:0000313" key="2">
    <source>
        <dbReference type="Proteomes" id="UP001055879"/>
    </source>
</evidence>
<protein>
    <submittedName>
        <fullName evidence="1">Uncharacterized protein</fullName>
    </submittedName>
</protein>
<evidence type="ECO:0000313" key="1">
    <source>
        <dbReference type="EMBL" id="KAI3747024.1"/>
    </source>
</evidence>
<organism evidence="1 2">
    <name type="scientific">Arctium lappa</name>
    <name type="common">Greater burdock</name>
    <name type="synonym">Lappa major</name>
    <dbReference type="NCBI Taxonomy" id="4217"/>
    <lineage>
        <taxon>Eukaryota</taxon>
        <taxon>Viridiplantae</taxon>
        <taxon>Streptophyta</taxon>
        <taxon>Embryophyta</taxon>
        <taxon>Tracheophyta</taxon>
        <taxon>Spermatophyta</taxon>
        <taxon>Magnoliopsida</taxon>
        <taxon>eudicotyledons</taxon>
        <taxon>Gunneridae</taxon>
        <taxon>Pentapetalae</taxon>
        <taxon>asterids</taxon>
        <taxon>campanulids</taxon>
        <taxon>Asterales</taxon>
        <taxon>Asteraceae</taxon>
        <taxon>Carduoideae</taxon>
        <taxon>Cardueae</taxon>
        <taxon>Arctiinae</taxon>
        <taxon>Arctium</taxon>
    </lineage>
</organism>